<keyword evidence="3" id="KW-1185">Reference proteome</keyword>
<evidence type="ECO:0000313" key="3">
    <source>
        <dbReference type="Proteomes" id="UP000024635"/>
    </source>
</evidence>
<sequence>MTLRKLSAGCVNQRYQAILTPGCVYFLIVGEATPTLSPGCVTAKFATLWCGACLNCFVLVINRLLDVSNKAWMYMLFKDRRTYVVLLLPFLYTLYFCFFTPPILFNTNHMAWFFFTFAGGRKPEEEASFTIAFRSVLAFLKTTLLQLPTYRQQLVSCGSNMSTVCSVLKSFSASIES</sequence>
<keyword evidence="1" id="KW-0472">Membrane</keyword>
<name>A0A016UUF4_9BILA</name>
<protein>
    <recommendedName>
        <fullName evidence="4">7TM GPCR serpentine receptor class x (Srx) domain-containing protein</fullName>
    </recommendedName>
</protein>
<keyword evidence="1" id="KW-0812">Transmembrane</keyword>
<proteinExistence type="predicted"/>
<dbReference type="InterPro" id="IPR019425">
    <property type="entry name" value="7TM_GPCR_serpentine_rcpt_Srt"/>
</dbReference>
<evidence type="ECO:0000256" key="1">
    <source>
        <dbReference type="SAM" id="Phobius"/>
    </source>
</evidence>
<dbReference type="EMBL" id="JARK01001362">
    <property type="protein sequence ID" value="EYC18840.1"/>
    <property type="molecule type" value="Genomic_DNA"/>
</dbReference>
<organism evidence="2 3">
    <name type="scientific">Ancylostoma ceylanicum</name>
    <dbReference type="NCBI Taxonomy" id="53326"/>
    <lineage>
        <taxon>Eukaryota</taxon>
        <taxon>Metazoa</taxon>
        <taxon>Ecdysozoa</taxon>
        <taxon>Nematoda</taxon>
        <taxon>Chromadorea</taxon>
        <taxon>Rhabditida</taxon>
        <taxon>Rhabditina</taxon>
        <taxon>Rhabditomorpha</taxon>
        <taxon>Strongyloidea</taxon>
        <taxon>Ancylostomatidae</taxon>
        <taxon>Ancylostomatinae</taxon>
        <taxon>Ancylostoma</taxon>
    </lineage>
</organism>
<gene>
    <name evidence="2" type="primary">Acey_s0026.g1395</name>
    <name evidence="2" type="ORF">Y032_0026g1395</name>
</gene>
<dbReference type="Proteomes" id="UP000024635">
    <property type="component" value="Unassembled WGS sequence"/>
</dbReference>
<evidence type="ECO:0008006" key="4">
    <source>
        <dbReference type="Google" id="ProtNLM"/>
    </source>
</evidence>
<feature type="transmembrane region" description="Helical" evidence="1">
    <location>
        <begin position="46"/>
        <end position="65"/>
    </location>
</feature>
<dbReference type="Pfam" id="PF10321">
    <property type="entry name" value="7TM_GPCR_Srt"/>
    <property type="match status" value="1"/>
</dbReference>
<keyword evidence="1" id="KW-1133">Transmembrane helix</keyword>
<dbReference type="AlphaFoldDB" id="A0A016UUF4"/>
<evidence type="ECO:0000313" key="2">
    <source>
        <dbReference type="EMBL" id="EYC18840.1"/>
    </source>
</evidence>
<dbReference type="PANTHER" id="PTHR23021:SF11">
    <property type="entry name" value="SERPENTINE RECEPTOR, CLASS T"/>
    <property type="match status" value="1"/>
</dbReference>
<accession>A0A016UUF4</accession>
<dbReference type="PANTHER" id="PTHR23021">
    <property type="entry name" value="SERPENTINE RECEPTOR, CLASS T"/>
    <property type="match status" value="1"/>
</dbReference>
<comment type="caution">
    <text evidence="2">The sequence shown here is derived from an EMBL/GenBank/DDBJ whole genome shotgun (WGS) entry which is preliminary data.</text>
</comment>
<dbReference type="STRING" id="53326.A0A016UUF4"/>
<reference evidence="3" key="1">
    <citation type="journal article" date="2015" name="Nat. Genet.">
        <title>The genome and transcriptome of the zoonotic hookworm Ancylostoma ceylanicum identify infection-specific gene families.</title>
        <authorList>
            <person name="Schwarz E.M."/>
            <person name="Hu Y."/>
            <person name="Antoshechkin I."/>
            <person name="Miller M.M."/>
            <person name="Sternberg P.W."/>
            <person name="Aroian R.V."/>
        </authorList>
    </citation>
    <scope>NUCLEOTIDE SEQUENCE</scope>
    <source>
        <strain evidence="3">HY135</strain>
    </source>
</reference>
<feature type="transmembrane region" description="Helical" evidence="1">
    <location>
        <begin position="85"/>
        <end position="105"/>
    </location>
</feature>